<evidence type="ECO:0000256" key="6">
    <source>
        <dbReference type="ARBA" id="ARBA00023157"/>
    </source>
</evidence>
<dbReference type="InterPro" id="IPR015615">
    <property type="entry name" value="TGF-beta-rel"/>
</dbReference>
<evidence type="ECO:0000256" key="1">
    <source>
        <dbReference type="ARBA" id="ARBA00004613"/>
    </source>
</evidence>
<evidence type="ECO:0000256" key="3">
    <source>
        <dbReference type="ARBA" id="ARBA00022525"/>
    </source>
</evidence>
<name>A0ABN8Q6R3_9CNID</name>
<feature type="domain" description="TGF-beta family profile" evidence="10">
    <location>
        <begin position="243"/>
        <end position="357"/>
    </location>
</feature>
<keyword evidence="6" id="KW-1015">Disulfide bond</keyword>
<dbReference type="Pfam" id="PF00019">
    <property type="entry name" value="TGF_beta"/>
    <property type="match status" value="1"/>
</dbReference>
<dbReference type="Gene3D" id="2.60.120.970">
    <property type="match status" value="1"/>
</dbReference>
<dbReference type="InterPro" id="IPR017948">
    <property type="entry name" value="TGFb_CS"/>
</dbReference>
<dbReference type="PRINTS" id="PR00669">
    <property type="entry name" value="INHIBINA"/>
</dbReference>
<proteinExistence type="inferred from homology"/>
<dbReference type="EMBL" id="CALNXK010000103">
    <property type="protein sequence ID" value="CAH3156087.1"/>
    <property type="molecule type" value="Genomic_DNA"/>
</dbReference>
<accession>A0ABN8Q6R3</accession>
<comment type="subcellular location">
    <subcellularLocation>
        <location evidence="1">Secreted</location>
    </subcellularLocation>
</comment>
<feature type="signal peptide" evidence="9">
    <location>
        <begin position="1"/>
        <end position="24"/>
    </location>
</feature>
<dbReference type="SUPFAM" id="SSF57501">
    <property type="entry name" value="Cystine-knot cytokines"/>
    <property type="match status" value="1"/>
</dbReference>
<dbReference type="Gene3D" id="2.10.90.10">
    <property type="entry name" value="Cystine-knot cytokines"/>
    <property type="match status" value="1"/>
</dbReference>
<dbReference type="InterPro" id="IPR001111">
    <property type="entry name" value="TGF-b_propeptide"/>
</dbReference>
<dbReference type="PROSITE" id="PS51362">
    <property type="entry name" value="TGF_BETA_2"/>
    <property type="match status" value="1"/>
</dbReference>
<sequence length="357" mass="39464">MAMSPQLLLHLFSLLCIGSNVTQSAKRNITNSGDLLSTLNTKPEGLPPMSENLSGSNPLGDIQASDYMVRLFLRISKSNGQLTNPDAFMGDHIHGFIDNDGSNDSNFTFNVSIPTNEILKSAKLLLYKYPSNHASYSRSSLLVTIHDIYSGREIASKLVAIQTVGWISFELPRGIILRWKRKPQTNAGVSVRIAGSPRLTINAIRFATRQKNATFQPLIVAYCSVTSSLFAALQRSTVKRVPRDRRSDQSSHKGKCGLQKLNINFKDLGWDKWVIAPKQYSASYCAGTCLDRYDNTQSNHALIQLMMHQETPGYANAPCCAPTQMAPISMLYYGGPGESTYVLKQMKDWVVTACGCK</sequence>
<keyword evidence="3" id="KW-0964">Secreted</keyword>
<organism evidence="11 12">
    <name type="scientific">Porites lobata</name>
    <dbReference type="NCBI Taxonomy" id="104759"/>
    <lineage>
        <taxon>Eukaryota</taxon>
        <taxon>Metazoa</taxon>
        <taxon>Cnidaria</taxon>
        <taxon>Anthozoa</taxon>
        <taxon>Hexacorallia</taxon>
        <taxon>Scleractinia</taxon>
        <taxon>Fungiina</taxon>
        <taxon>Poritidae</taxon>
        <taxon>Porites</taxon>
    </lineage>
</organism>
<gene>
    <name evidence="11" type="ORF">PLOB_00001657</name>
</gene>
<keyword evidence="7" id="KW-0325">Glycoprotein</keyword>
<comment type="caution">
    <text evidence="11">The sequence shown here is derived from an EMBL/GenBank/DDBJ whole genome shotgun (WGS) entry which is preliminary data.</text>
</comment>
<keyword evidence="4 9" id="KW-0732">Signal</keyword>
<evidence type="ECO:0000256" key="8">
    <source>
        <dbReference type="RuleBase" id="RU000354"/>
    </source>
</evidence>
<dbReference type="Pfam" id="PF00688">
    <property type="entry name" value="TGFb_propeptide"/>
    <property type="match status" value="1"/>
</dbReference>
<reference evidence="11 12" key="1">
    <citation type="submission" date="2022-05" db="EMBL/GenBank/DDBJ databases">
        <authorList>
            <consortium name="Genoscope - CEA"/>
            <person name="William W."/>
        </authorList>
    </citation>
    <scope>NUCLEOTIDE SEQUENCE [LARGE SCALE GENOMIC DNA]</scope>
</reference>
<evidence type="ECO:0000256" key="4">
    <source>
        <dbReference type="ARBA" id="ARBA00022729"/>
    </source>
</evidence>
<evidence type="ECO:0000256" key="2">
    <source>
        <dbReference type="ARBA" id="ARBA00006656"/>
    </source>
</evidence>
<evidence type="ECO:0000313" key="12">
    <source>
        <dbReference type="Proteomes" id="UP001159405"/>
    </source>
</evidence>
<evidence type="ECO:0000313" key="11">
    <source>
        <dbReference type="EMBL" id="CAH3156087.1"/>
    </source>
</evidence>
<evidence type="ECO:0000259" key="10">
    <source>
        <dbReference type="PROSITE" id="PS51362"/>
    </source>
</evidence>
<keyword evidence="12" id="KW-1185">Reference proteome</keyword>
<comment type="similarity">
    <text evidence="2 8">Belongs to the TGF-beta family.</text>
</comment>
<evidence type="ECO:0000256" key="7">
    <source>
        <dbReference type="ARBA" id="ARBA00023180"/>
    </source>
</evidence>
<dbReference type="PROSITE" id="PS00250">
    <property type="entry name" value="TGF_BETA_1"/>
    <property type="match status" value="1"/>
</dbReference>
<evidence type="ECO:0000256" key="5">
    <source>
        <dbReference type="ARBA" id="ARBA00023030"/>
    </source>
</evidence>
<dbReference type="PANTHER" id="PTHR11848:SF263">
    <property type="entry name" value="PROTEIN DECAPENTAPLEGIC"/>
    <property type="match status" value="1"/>
</dbReference>
<dbReference type="InterPro" id="IPR029034">
    <property type="entry name" value="Cystine-knot_cytokine"/>
</dbReference>
<dbReference type="InterPro" id="IPR001839">
    <property type="entry name" value="TGF-b_C"/>
</dbReference>
<feature type="chain" id="PRO_5046806980" description="TGF-beta family profile domain-containing protein" evidence="9">
    <location>
        <begin position="25"/>
        <end position="357"/>
    </location>
</feature>
<dbReference type="SMART" id="SM00204">
    <property type="entry name" value="TGFB"/>
    <property type="match status" value="1"/>
</dbReference>
<evidence type="ECO:0000256" key="9">
    <source>
        <dbReference type="SAM" id="SignalP"/>
    </source>
</evidence>
<protein>
    <recommendedName>
        <fullName evidence="10">TGF-beta family profile domain-containing protein</fullName>
    </recommendedName>
</protein>
<dbReference type="Proteomes" id="UP001159405">
    <property type="component" value="Unassembled WGS sequence"/>
</dbReference>
<dbReference type="PANTHER" id="PTHR11848">
    <property type="entry name" value="TGF-BETA FAMILY"/>
    <property type="match status" value="1"/>
</dbReference>
<keyword evidence="5 8" id="KW-0339">Growth factor</keyword>